<dbReference type="PANTHER" id="PTHR44196:SF2">
    <property type="entry name" value="SHORT-CHAIN DEHYDROGENASE-RELATED"/>
    <property type="match status" value="1"/>
</dbReference>
<dbReference type="PIRSF" id="PIRSF000126">
    <property type="entry name" value="11-beta-HSD1"/>
    <property type="match status" value="1"/>
</dbReference>
<dbReference type="PRINTS" id="PR00081">
    <property type="entry name" value="GDHRDH"/>
</dbReference>
<sequence length="253" mass="27205">MATALVTGATSGIGLEFACQLGARGHHLVLVAPEADLLQRVCGELSETYGVETEAVLADLSVRADVERVAERARTVDFLVNNAGFGLQKWFLNNERAAEEALFDVLCRAVLVVSHAAGRSMRDRGHGTIVNVASAAGWVAGGTYSAAKSWVISFSEGLASELAATGVTVTVLCPGFVRTEFHRRARISLDKLPGPLWLDARRVVRDCLADVDKGTVISVPSPIYKTLVWLARIAPRRLVRSGGPLTKHRPPLR</sequence>
<dbReference type="EMBL" id="CM000914">
    <property type="protein sequence ID" value="EFG03997.2"/>
    <property type="molecule type" value="Genomic_DNA"/>
</dbReference>
<protein>
    <submittedName>
        <fullName evidence="4">Short chain dehydrogenase</fullName>
    </submittedName>
</protein>
<organism evidence="4 5">
    <name type="scientific">Streptomyces clavuligerus</name>
    <dbReference type="NCBI Taxonomy" id="1901"/>
    <lineage>
        <taxon>Bacteria</taxon>
        <taxon>Bacillati</taxon>
        <taxon>Actinomycetota</taxon>
        <taxon>Actinomycetes</taxon>
        <taxon>Kitasatosporales</taxon>
        <taxon>Streptomycetaceae</taxon>
        <taxon>Streptomyces</taxon>
    </lineage>
</organism>
<evidence type="ECO:0000256" key="1">
    <source>
        <dbReference type="ARBA" id="ARBA00006484"/>
    </source>
</evidence>
<dbReference type="RefSeq" id="WP_003954364.1">
    <property type="nucleotide sequence ID" value="NZ_CM000914.1"/>
</dbReference>
<dbReference type="Proteomes" id="UP000002357">
    <property type="component" value="Plasmid pSCL4"/>
</dbReference>
<comment type="similarity">
    <text evidence="1 3">Belongs to the short-chain dehydrogenases/reductases (SDR) family.</text>
</comment>
<name>B5GRE5_STRCL</name>
<dbReference type="Pfam" id="PF00106">
    <property type="entry name" value="adh_short"/>
    <property type="match status" value="1"/>
</dbReference>
<evidence type="ECO:0000313" key="5">
    <source>
        <dbReference type="Proteomes" id="UP000002357"/>
    </source>
</evidence>
<dbReference type="PRINTS" id="PR00080">
    <property type="entry name" value="SDRFAMILY"/>
</dbReference>
<keyword evidence="5" id="KW-1185">Reference proteome</keyword>
<geneLocation type="plasmid" evidence="4 5">
    <name>pSCL4</name>
</geneLocation>
<dbReference type="GO" id="GO:0016491">
    <property type="term" value="F:oxidoreductase activity"/>
    <property type="evidence" value="ECO:0007669"/>
    <property type="project" value="UniProtKB-KW"/>
</dbReference>
<dbReference type="PANTHER" id="PTHR44196">
    <property type="entry name" value="DEHYDROGENASE/REDUCTASE SDR FAMILY MEMBER 7B"/>
    <property type="match status" value="1"/>
</dbReference>
<gene>
    <name evidence="4" type="ORF">SCLAV_p0507</name>
</gene>
<keyword evidence="4" id="KW-0614">Plasmid</keyword>
<dbReference type="InterPro" id="IPR036291">
    <property type="entry name" value="NAD(P)-bd_dom_sf"/>
</dbReference>
<reference evidence="4 5" key="1">
    <citation type="journal article" date="2010" name="Genome Biol. Evol.">
        <title>The sequence of a 1.8-mb bacterial linear plasmid reveals a rich evolutionary reservoir of secondary metabolic pathways.</title>
        <authorList>
            <person name="Medema M.H."/>
            <person name="Trefzer A."/>
            <person name="Kovalchuk A."/>
            <person name="van den Berg M."/>
            <person name="Mueller U."/>
            <person name="Heijne W."/>
            <person name="Wu L."/>
            <person name="Alam M.T."/>
            <person name="Ronning C.M."/>
            <person name="Nierman W.C."/>
            <person name="Bovenberg R.A.L."/>
            <person name="Breitling R."/>
            <person name="Takano E."/>
        </authorList>
    </citation>
    <scope>NUCLEOTIDE SEQUENCE [LARGE SCALE GENOMIC DNA]</scope>
    <source>
        <strain evidence="5">ATCC 27064 / DSM 738 / JCM 4710 / NBRC 13307 / NCIMB 12785 / NRRL 3585 / VKM Ac-602</strain>
        <plasmid evidence="4">pSCL4</plasmid>
    </source>
</reference>
<dbReference type="OrthoDB" id="9797538at2"/>
<dbReference type="GeneID" id="93733646"/>
<evidence type="ECO:0000256" key="3">
    <source>
        <dbReference type="RuleBase" id="RU000363"/>
    </source>
</evidence>
<evidence type="ECO:0000256" key="2">
    <source>
        <dbReference type="ARBA" id="ARBA00023002"/>
    </source>
</evidence>
<dbReference type="GO" id="GO:0016020">
    <property type="term" value="C:membrane"/>
    <property type="evidence" value="ECO:0007669"/>
    <property type="project" value="TreeGrafter"/>
</dbReference>
<dbReference type="InterPro" id="IPR002347">
    <property type="entry name" value="SDR_fam"/>
</dbReference>
<dbReference type="CDD" id="cd05233">
    <property type="entry name" value="SDR_c"/>
    <property type="match status" value="1"/>
</dbReference>
<accession>B5GRE5</accession>
<dbReference type="eggNOG" id="COG0300">
    <property type="taxonomic scope" value="Bacteria"/>
</dbReference>
<keyword evidence="2" id="KW-0560">Oxidoreductase</keyword>
<dbReference type="Gene3D" id="3.40.50.720">
    <property type="entry name" value="NAD(P)-binding Rossmann-like Domain"/>
    <property type="match status" value="1"/>
</dbReference>
<proteinExistence type="inferred from homology"/>
<dbReference type="AlphaFoldDB" id="B5GRE5"/>
<evidence type="ECO:0000313" key="4">
    <source>
        <dbReference type="EMBL" id="EFG03997.2"/>
    </source>
</evidence>
<dbReference type="SUPFAM" id="SSF51735">
    <property type="entry name" value="NAD(P)-binding Rossmann-fold domains"/>
    <property type="match status" value="1"/>
</dbReference>